<gene>
    <name evidence="11" type="ORF">CUNI_LOCUS7999</name>
</gene>
<dbReference type="EMBL" id="CAJHNH020001288">
    <property type="protein sequence ID" value="CAG5122441.1"/>
    <property type="molecule type" value="Genomic_DNA"/>
</dbReference>
<dbReference type="AlphaFoldDB" id="A0A8S3Z5I4"/>
<evidence type="ECO:0000256" key="2">
    <source>
        <dbReference type="ARBA" id="ARBA00004922"/>
    </source>
</evidence>
<evidence type="ECO:0000256" key="4">
    <source>
        <dbReference type="ARBA" id="ARBA00022679"/>
    </source>
</evidence>
<keyword evidence="5" id="KW-0812">Transmembrane</keyword>
<keyword evidence="6" id="KW-0735">Signal-anchor</keyword>
<comment type="caution">
    <text evidence="11">The sequence shown here is derived from an EMBL/GenBank/DDBJ whole genome shotgun (WGS) entry which is preliminary data.</text>
</comment>
<evidence type="ECO:0000313" key="12">
    <source>
        <dbReference type="Proteomes" id="UP000678393"/>
    </source>
</evidence>
<dbReference type="Proteomes" id="UP000678393">
    <property type="component" value="Unassembled WGS sequence"/>
</dbReference>
<feature type="non-terminal residue" evidence="11">
    <location>
        <position position="284"/>
    </location>
</feature>
<comment type="subcellular location">
    <subcellularLocation>
        <location evidence="1">Membrane</location>
        <topology evidence="1">Single-pass type II membrane protein</topology>
    </subcellularLocation>
</comment>
<evidence type="ECO:0000256" key="5">
    <source>
        <dbReference type="ARBA" id="ARBA00022692"/>
    </source>
</evidence>
<evidence type="ECO:0000256" key="3">
    <source>
        <dbReference type="ARBA" id="ARBA00022676"/>
    </source>
</evidence>
<comment type="similarity">
    <text evidence="10">Belongs to the glycosyltransferase 14 family.</text>
</comment>
<keyword evidence="9" id="KW-0325">Glycoprotein</keyword>
<dbReference type="PANTHER" id="PTHR19297:SF185">
    <property type="entry name" value="BETA-1,3-GALACTOSYL-O-GLYCOSYL-GLYCOPROTEIN BETA-1,6-N-ACETYLGLUCOSAMINYLTRANSFERASE 3"/>
    <property type="match status" value="1"/>
</dbReference>
<keyword evidence="4" id="KW-0808">Transferase</keyword>
<dbReference type="GO" id="GO:0008375">
    <property type="term" value="F:acetylglucosaminyltransferase activity"/>
    <property type="evidence" value="ECO:0007669"/>
    <property type="project" value="TreeGrafter"/>
</dbReference>
<organism evidence="11 12">
    <name type="scientific">Candidula unifasciata</name>
    <dbReference type="NCBI Taxonomy" id="100452"/>
    <lineage>
        <taxon>Eukaryota</taxon>
        <taxon>Metazoa</taxon>
        <taxon>Spiralia</taxon>
        <taxon>Lophotrochozoa</taxon>
        <taxon>Mollusca</taxon>
        <taxon>Gastropoda</taxon>
        <taxon>Heterobranchia</taxon>
        <taxon>Euthyneura</taxon>
        <taxon>Panpulmonata</taxon>
        <taxon>Eupulmonata</taxon>
        <taxon>Stylommatophora</taxon>
        <taxon>Helicina</taxon>
        <taxon>Helicoidea</taxon>
        <taxon>Geomitridae</taxon>
        <taxon>Candidula</taxon>
    </lineage>
</organism>
<evidence type="ECO:0000256" key="1">
    <source>
        <dbReference type="ARBA" id="ARBA00004606"/>
    </source>
</evidence>
<comment type="pathway">
    <text evidence="2">Protein modification; protein glycosylation.</text>
</comment>
<keyword evidence="8" id="KW-0472">Membrane</keyword>
<keyword evidence="7" id="KW-1133">Transmembrane helix</keyword>
<dbReference type="OrthoDB" id="2019572at2759"/>
<evidence type="ECO:0000256" key="10">
    <source>
        <dbReference type="ARBA" id="ARBA00038150"/>
    </source>
</evidence>
<evidence type="ECO:0000256" key="9">
    <source>
        <dbReference type="ARBA" id="ARBA00023180"/>
    </source>
</evidence>
<dbReference type="InterPro" id="IPR003406">
    <property type="entry name" value="Glyco_trans_14"/>
</dbReference>
<sequence>MKTITSRSRFFLFFLCLMTVTSLLMYTIPLKTTHLLPPLRAFGSFIQHAVQSSPVEELLNSIPAQVKVNGVDCVAIFNGSKNETAAAKSIARNASEPLSDEFYINVTTDCVNFQKLRGYIMSSLTQEEEQFPIAYSIMAYKDSEMVERLLRVIYRPQNFYCIHIDLKASNEFFAAISAIAKCFPNVFIATRRIQVVWGTFTVLEPELVCMEELSRYRQWKYFINLTGQEFPLKTNYEIVKILTAYDGAVDVSTTKKFADKKRWKNIPPPHGLTLVKGSVHIVVN</sequence>
<accession>A0A8S3Z5I4</accession>
<proteinExistence type="inferred from homology"/>
<dbReference type="Pfam" id="PF02485">
    <property type="entry name" value="Branch"/>
    <property type="match status" value="1"/>
</dbReference>
<evidence type="ECO:0000256" key="6">
    <source>
        <dbReference type="ARBA" id="ARBA00022968"/>
    </source>
</evidence>
<evidence type="ECO:0000256" key="7">
    <source>
        <dbReference type="ARBA" id="ARBA00022989"/>
    </source>
</evidence>
<reference evidence="11" key="1">
    <citation type="submission" date="2021-04" db="EMBL/GenBank/DDBJ databases">
        <authorList>
            <consortium name="Molecular Ecology Group"/>
        </authorList>
    </citation>
    <scope>NUCLEOTIDE SEQUENCE</scope>
</reference>
<evidence type="ECO:0000313" key="11">
    <source>
        <dbReference type="EMBL" id="CAG5122441.1"/>
    </source>
</evidence>
<keyword evidence="3" id="KW-0328">Glycosyltransferase</keyword>
<evidence type="ECO:0000256" key="8">
    <source>
        <dbReference type="ARBA" id="ARBA00023136"/>
    </source>
</evidence>
<name>A0A8S3Z5I4_9EUPU</name>
<protein>
    <submittedName>
        <fullName evidence="11">Uncharacterized protein</fullName>
    </submittedName>
</protein>
<dbReference type="PANTHER" id="PTHR19297">
    <property type="entry name" value="GLYCOSYLTRANSFERASE 14 FAMILY MEMBER"/>
    <property type="match status" value="1"/>
</dbReference>
<dbReference type="GO" id="GO:0016020">
    <property type="term" value="C:membrane"/>
    <property type="evidence" value="ECO:0007669"/>
    <property type="project" value="UniProtKB-SubCell"/>
</dbReference>
<keyword evidence="12" id="KW-1185">Reference proteome</keyword>